<evidence type="ECO:0000256" key="6">
    <source>
        <dbReference type="ARBA" id="ARBA00022989"/>
    </source>
</evidence>
<evidence type="ECO:0000256" key="8">
    <source>
        <dbReference type="SAM" id="Phobius"/>
    </source>
</evidence>
<dbReference type="EMBL" id="FONZ01000008">
    <property type="protein sequence ID" value="SFF37260.1"/>
    <property type="molecule type" value="Genomic_DNA"/>
</dbReference>
<name>A0A1I2I6N3_9MICO</name>
<keyword evidence="2" id="KW-1003">Cell membrane</keyword>
<dbReference type="GO" id="GO:0016763">
    <property type="term" value="F:pentosyltransferase activity"/>
    <property type="evidence" value="ECO:0007669"/>
    <property type="project" value="TreeGrafter"/>
</dbReference>
<feature type="transmembrane region" description="Helical" evidence="8">
    <location>
        <begin position="312"/>
        <end position="331"/>
    </location>
</feature>
<keyword evidence="5 8" id="KW-0812">Transmembrane</keyword>
<dbReference type="PANTHER" id="PTHR33908:SF3">
    <property type="entry name" value="UNDECAPRENYL PHOSPHATE-ALPHA-4-AMINO-4-DEOXY-L-ARABINOSE ARABINOSYL TRANSFERASE"/>
    <property type="match status" value="1"/>
</dbReference>
<evidence type="ECO:0000313" key="11">
    <source>
        <dbReference type="Proteomes" id="UP000198520"/>
    </source>
</evidence>
<feature type="transmembrane region" description="Helical" evidence="8">
    <location>
        <begin position="205"/>
        <end position="228"/>
    </location>
</feature>
<dbReference type="InterPro" id="IPR050297">
    <property type="entry name" value="LipidA_mod_glycosyltrf_83"/>
</dbReference>
<dbReference type="GO" id="GO:0005886">
    <property type="term" value="C:plasma membrane"/>
    <property type="evidence" value="ECO:0007669"/>
    <property type="project" value="UniProtKB-SubCell"/>
</dbReference>
<feature type="transmembrane region" description="Helical" evidence="8">
    <location>
        <begin position="340"/>
        <end position="358"/>
    </location>
</feature>
<reference evidence="11" key="1">
    <citation type="submission" date="2016-10" db="EMBL/GenBank/DDBJ databases">
        <authorList>
            <person name="Varghese N."/>
            <person name="Submissions S."/>
        </authorList>
    </citation>
    <scope>NUCLEOTIDE SEQUENCE [LARGE SCALE GENOMIC DNA]</scope>
    <source>
        <strain evidence="11">DSM 19083</strain>
    </source>
</reference>
<evidence type="ECO:0000256" key="4">
    <source>
        <dbReference type="ARBA" id="ARBA00022679"/>
    </source>
</evidence>
<comment type="subcellular location">
    <subcellularLocation>
        <location evidence="1">Cell membrane</location>
        <topology evidence="1">Multi-pass membrane protein</topology>
    </subcellularLocation>
</comment>
<proteinExistence type="predicted"/>
<protein>
    <submittedName>
        <fullName evidence="10">Mannosyltransferase</fullName>
    </submittedName>
</protein>
<dbReference type="PANTHER" id="PTHR33908">
    <property type="entry name" value="MANNOSYLTRANSFERASE YKCB-RELATED"/>
    <property type="match status" value="1"/>
</dbReference>
<feature type="transmembrane region" description="Helical" evidence="8">
    <location>
        <begin position="20"/>
        <end position="40"/>
    </location>
</feature>
<feature type="transmembrane region" description="Helical" evidence="8">
    <location>
        <begin position="118"/>
        <end position="136"/>
    </location>
</feature>
<evidence type="ECO:0000256" key="2">
    <source>
        <dbReference type="ARBA" id="ARBA00022475"/>
    </source>
</evidence>
<sequence length="522" mass="53439">MAADQPADEAAGDAPRWRDAVLIGLGATLLAALGSWQVALWSDEAATASAARRSWGELVDLLANVDAVHGVYYALMRLWVGLAGDSALALRLPSALAVGAAATGTYVLAGRLAGRRTALLAGALVMVLPRVTWAGIEARPFALALALAVWATVALHATWHDRRRWPVLAYGALVAAGVAVNVYVGLVVGAHAATAALVRPEGRTLLRSGVAAMTGLAAAAPLVLIAAGQSDQLGDATMDPVTLARNVVVNQWFLGETPTPVSGPASGAPPSGGLTAWQLAGPLLALVVLALAVWGAGLVGRRGRLDLAPVTAWAAPWLVVPTLGTVGYALVSGSGYAPRYLTVAAPALALLAASGIAALRGGRAWVALAVVVVLAAPVYASQRRADAKNGSDWDVVAALVAERSDPGDGVYFPVRVEAVGAPERSLRAVALAYPAQFADLTDVTLVASPGASASLWGRSRPLADAAGSLAHTETVWVVVRADHPAAALDADTTVLRESGFTSTVVHTTARTTILELRRSAFP</sequence>
<dbReference type="OrthoDB" id="5318634at2"/>
<feature type="transmembrane region" description="Helical" evidence="8">
    <location>
        <begin position="167"/>
        <end position="193"/>
    </location>
</feature>
<dbReference type="STRING" id="285351.SAMN04488035_2709"/>
<keyword evidence="3 10" id="KW-0328">Glycosyltransferase</keyword>
<keyword evidence="6 8" id="KW-1133">Transmembrane helix</keyword>
<feature type="transmembrane region" description="Helical" evidence="8">
    <location>
        <begin position="364"/>
        <end position="381"/>
    </location>
</feature>
<keyword evidence="7 8" id="KW-0472">Membrane</keyword>
<organism evidence="10 11">
    <name type="scientific">Flavimobilis marinus</name>
    <dbReference type="NCBI Taxonomy" id="285351"/>
    <lineage>
        <taxon>Bacteria</taxon>
        <taxon>Bacillati</taxon>
        <taxon>Actinomycetota</taxon>
        <taxon>Actinomycetes</taxon>
        <taxon>Micrococcales</taxon>
        <taxon>Jonesiaceae</taxon>
        <taxon>Flavimobilis</taxon>
    </lineage>
</organism>
<evidence type="ECO:0000256" key="7">
    <source>
        <dbReference type="ARBA" id="ARBA00023136"/>
    </source>
</evidence>
<feature type="transmembrane region" description="Helical" evidence="8">
    <location>
        <begin position="279"/>
        <end position="300"/>
    </location>
</feature>
<keyword evidence="4 10" id="KW-0808">Transferase</keyword>
<dbReference type="Proteomes" id="UP000198520">
    <property type="component" value="Unassembled WGS sequence"/>
</dbReference>
<evidence type="ECO:0000259" key="9">
    <source>
        <dbReference type="Pfam" id="PF13231"/>
    </source>
</evidence>
<keyword evidence="11" id="KW-1185">Reference proteome</keyword>
<accession>A0A1I2I6N3</accession>
<dbReference type="Pfam" id="PF13231">
    <property type="entry name" value="PMT_2"/>
    <property type="match status" value="1"/>
</dbReference>
<feature type="transmembrane region" description="Helical" evidence="8">
    <location>
        <begin position="142"/>
        <end position="160"/>
    </location>
</feature>
<dbReference type="GO" id="GO:0010041">
    <property type="term" value="P:response to iron(III) ion"/>
    <property type="evidence" value="ECO:0007669"/>
    <property type="project" value="TreeGrafter"/>
</dbReference>
<dbReference type="RefSeq" id="WP_093379889.1">
    <property type="nucleotide sequence ID" value="NZ_BNAN01000003.1"/>
</dbReference>
<feature type="transmembrane region" description="Helical" evidence="8">
    <location>
        <begin position="88"/>
        <end position="109"/>
    </location>
</feature>
<gene>
    <name evidence="10" type="ORF">SAMN04488035_2709</name>
</gene>
<evidence type="ECO:0000256" key="5">
    <source>
        <dbReference type="ARBA" id="ARBA00022692"/>
    </source>
</evidence>
<dbReference type="InterPro" id="IPR038731">
    <property type="entry name" value="RgtA/B/C-like"/>
</dbReference>
<evidence type="ECO:0000256" key="3">
    <source>
        <dbReference type="ARBA" id="ARBA00022676"/>
    </source>
</evidence>
<feature type="domain" description="Glycosyltransferase RgtA/B/C/D-like" evidence="9">
    <location>
        <begin position="72"/>
        <end position="221"/>
    </location>
</feature>
<dbReference type="GO" id="GO:0009103">
    <property type="term" value="P:lipopolysaccharide biosynthetic process"/>
    <property type="evidence" value="ECO:0007669"/>
    <property type="project" value="UniProtKB-ARBA"/>
</dbReference>
<evidence type="ECO:0000313" key="10">
    <source>
        <dbReference type="EMBL" id="SFF37260.1"/>
    </source>
</evidence>
<evidence type="ECO:0000256" key="1">
    <source>
        <dbReference type="ARBA" id="ARBA00004651"/>
    </source>
</evidence>
<dbReference type="AlphaFoldDB" id="A0A1I2I6N3"/>